<dbReference type="InterPro" id="IPR036188">
    <property type="entry name" value="FAD/NAD-bd_sf"/>
</dbReference>
<evidence type="ECO:0000259" key="7">
    <source>
        <dbReference type="Pfam" id="PF01266"/>
    </source>
</evidence>
<dbReference type="SUPFAM" id="SSF54373">
    <property type="entry name" value="FAD-linked reductases, C-terminal domain"/>
    <property type="match status" value="1"/>
</dbReference>
<name>V4RP23_9HYPH</name>
<comment type="cofactor">
    <cofactor evidence="1">
        <name>FAD</name>
        <dbReference type="ChEBI" id="CHEBI:57692"/>
    </cofactor>
</comment>
<dbReference type="GO" id="GO:0046168">
    <property type="term" value="P:glycerol-3-phosphate catabolic process"/>
    <property type="evidence" value="ECO:0007669"/>
    <property type="project" value="TreeGrafter"/>
</dbReference>
<comment type="caution">
    <text evidence="8">The sequence shown here is derived from an EMBL/GenBank/DDBJ whole genome shotgun (WGS) entry which is preliminary data.</text>
</comment>
<dbReference type="PANTHER" id="PTHR11985:SF15">
    <property type="entry name" value="GLYCEROL-3-PHOSPHATE DEHYDROGENASE, MITOCHONDRIAL"/>
    <property type="match status" value="1"/>
</dbReference>
<keyword evidence="4" id="KW-0274">FAD</keyword>
<dbReference type="PATRIC" id="fig|631454.5.peg.2212"/>
<keyword evidence="5 8" id="KW-0560">Oxidoreductase</keyword>
<dbReference type="Gene3D" id="3.50.50.60">
    <property type="entry name" value="FAD/NAD(P)-binding domain"/>
    <property type="match status" value="1"/>
</dbReference>
<dbReference type="Pfam" id="PF01266">
    <property type="entry name" value="DAO"/>
    <property type="match status" value="1"/>
</dbReference>
<feature type="compositionally biased region" description="Basic and acidic residues" evidence="6">
    <location>
        <begin position="405"/>
        <end position="423"/>
    </location>
</feature>
<keyword evidence="9" id="KW-1185">Reference proteome</keyword>
<evidence type="ECO:0000256" key="5">
    <source>
        <dbReference type="ARBA" id="ARBA00023002"/>
    </source>
</evidence>
<feature type="region of interest" description="Disordered" evidence="6">
    <location>
        <begin position="405"/>
        <end position="440"/>
    </location>
</feature>
<evidence type="ECO:0000256" key="4">
    <source>
        <dbReference type="ARBA" id="ARBA00022827"/>
    </source>
</evidence>
<dbReference type="RefSeq" id="WP_023432373.1">
    <property type="nucleotide sequence ID" value="NZ_AWXZ01000029.1"/>
</dbReference>
<evidence type="ECO:0000313" key="9">
    <source>
        <dbReference type="Proteomes" id="UP000017819"/>
    </source>
</evidence>
<dbReference type="InterPro" id="IPR000447">
    <property type="entry name" value="G3P_DH_FAD-dep"/>
</dbReference>
<dbReference type="PRINTS" id="PR01001">
    <property type="entry name" value="FADG3PDH"/>
</dbReference>
<dbReference type="InterPro" id="IPR006076">
    <property type="entry name" value="FAD-dep_OxRdtase"/>
</dbReference>
<dbReference type="STRING" id="631454.N177_2243"/>
<dbReference type="PANTHER" id="PTHR11985">
    <property type="entry name" value="GLYCEROL-3-PHOSPHATE DEHYDROGENASE"/>
    <property type="match status" value="1"/>
</dbReference>
<dbReference type="AlphaFoldDB" id="V4RP23"/>
<dbReference type="eggNOG" id="COG0578">
    <property type="taxonomic scope" value="Bacteria"/>
</dbReference>
<dbReference type="GO" id="GO:0004368">
    <property type="term" value="F:glycerol-3-phosphate dehydrogenase (quinone) activity"/>
    <property type="evidence" value="ECO:0007669"/>
    <property type="project" value="UniProtKB-EC"/>
</dbReference>
<comment type="similarity">
    <text evidence="2">Belongs to the FAD-dependent glycerol-3-phosphate dehydrogenase family.</text>
</comment>
<evidence type="ECO:0000256" key="1">
    <source>
        <dbReference type="ARBA" id="ARBA00001974"/>
    </source>
</evidence>
<dbReference type="Proteomes" id="UP000017819">
    <property type="component" value="Unassembled WGS sequence"/>
</dbReference>
<dbReference type="OrthoDB" id="9766796at2"/>
<protein>
    <submittedName>
        <fullName evidence="8">Glycerol-3-phosphate dehydrogenase</fullName>
        <ecNumber evidence="8">1.1.5.3</ecNumber>
    </submittedName>
</protein>
<sequence>MPQNLTHLDGLEFDVAVIGAGINGAAAARELATRGHSVLLCDKGDFASGASSRSSRMLHCGLRYFEAERPLRTFGLHPRRFFQAVTMARAGMEARSEIAATAGGAVQPFTMCFPVYPESPVKSWHLDVGLRLLRRIGPSEPPLDYRRIDGDFERHLPFAADLRDLDRLKAVATYREYVFDWPERFCVDAALEAEAAGAAVRTFCRASLVERDASGRWLVELAERSGTRATVRARLVFNMAGTWIDEVNAGASSATRSPGRLIRGTKGAHMMVRLPETYRGYGIATMNRRNMPFYCLPSHEDLHYFGPTETPFDGDATDLSTTEEEIDFLLGEANFLLPGLKLTRSDIVLTWAGVRPLTWDEDLPMGRRSREIHDLAGEGMPGVYAMTAGPIMSHRSAARALRERAEAELGRPKDAGCREDRPWHISQDAPRLSRGLPSGNARRAALRRAVLDEHARDLKGLLYTRTPLAWRRHLSRDEVEEAASSRRSSGSRSPTWRNATASTWPGAWRGSATRRSGPSAISSSGTRSPMPGSR</sequence>
<dbReference type="EC" id="1.1.5.3" evidence="8"/>
<proteinExistence type="inferred from homology"/>
<keyword evidence="3" id="KW-0285">Flavoprotein</keyword>
<accession>V4RP23</accession>
<evidence type="ECO:0000256" key="2">
    <source>
        <dbReference type="ARBA" id="ARBA00007330"/>
    </source>
</evidence>
<feature type="region of interest" description="Disordered" evidence="6">
    <location>
        <begin position="476"/>
        <end position="534"/>
    </location>
</feature>
<organism evidence="8 9">
    <name type="scientific">Lutibaculum baratangense AMV1</name>
    <dbReference type="NCBI Taxonomy" id="631454"/>
    <lineage>
        <taxon>Bacteria</taxon>
        <taxon>Pseudomonadati</taxon>
        <taxon>Pseudomonadota</taxon>
        <taxon>Alphaproteobacteria</taxon>
        <taxon>Hyphomicrobiales</taxon>
        <taxon>Tepidamorphaceae</taxon>
        <taxon>Lutibaculum</taxon>
    </lineage>
</organism>
<evidence type="ECO:0000256" key="3">
    <source>
        <dbReference type="ARBA" id="ARBA00022630"/>
    </source>
</evidence>
<feature type="domain" description="FAD dependent oxidoreductase" evidence="7">
    <location>
        <begin position="14"/>
        <end position="388"/>
    </location>
</feature>
<feature type="compositionally biased region" description="Polar residues" evidence="6">
    <location>
        <begin position="513"/>
        <end position="527"/>
    </location>
</feature>
<evidence type="ECO:0000256" key="6">
    <source>
        <dbReference type="SAM" id="MobiDB-lite"/>
    </source>
</evidence>
<gene>
    <name evidence="8" type="ORF">N177_2243</name>
</gene>
<evidence type="ECO:0000313" key="8">
    <source>
        <dbReference type="EMBL" id="ESR24920.1"/>
    </source>
</evidence>
<dbReference type="EMBL" id="AWXZ01000029">
    <property type="protein sequence ID" value="ESR24920.1"/>
    <property type="molecule type" value="Genomic_DNA"/>
</dbReference>
<feature type="compositionally biased region" description="Polar residues" evidence="6">
    <location>
        <begin position="494"/>
        <end position="503"/>
    </location>
</feature>
<dbReference type="Gene3D" id="3.30.9.10">
    <property type="entry name" value="D-Amino Acid Oxidase, subunit A, domain 2"/>
    <property type="match status" value="1"/>
</dbReference>
<reference evidence="8 9" key="1">
    <citation type="journal article" date="2014" name="Genome Announc.">
        <title>Draft Genome Sequence of Lutibaculum baratangense Strain AMV1T, Isolated from a Mud Volcano in Andamans, India.</title>
        <authorList>
            <person name="Singh A."/>
            <person name="Sreenivas A."/>
            <person name="Sathyanarayana Reddy G."/>
            <person name="Pinnaka A.K."/>
            <person name="Shivaji S."/>
        </authorList>
    </citation>
    <scope>NUCLEOTIDE SEQUENCE [LARGE SCALE GENOMIC DNA]</scope>
    <source>
        <strain evidence="8 9">AMV1</strain>
    </source>
</reference>
<dbReference type="SUPFAM" id="SSF51905">
    <property type="entry name" value="FAD/NAD(P)-binding domain"/>
    <property type="match status" value="1"/>
</dbReference>